<name>A0A6B0S4Q1_9CETA</name>
<organism evidence="1 2">
    <name type="scientific">Bos mutus</name>
    <name type="common">wild yak</name>
    <dbReference type="NCBI Taxonomy" id="72004"/>
    <lineage>
        <taxon>Eukaryota</taxon>
        <taxon>Metazoa</taxon>
        <taxon>Chordata</taxon>
        <taxon>Craniata</taxon>
        <taxon>Vertebrata</taxon>
        <taxon>Euteleostomi</taxon>
        <taxon>Mammalia</taxon>
        <taxon>Eutheria</taxon>
        <taxon>Laurasiatheria</taxon>
        <taxon>Artiodactyla</taxon>
        <taxon>Ruminantia</taxon>
        <taxon>Pecora</taxon>
        <taxon>Bovidae</taxon>
        <taxon>Bovinae</taxon>
        <taxon>Bos</taxon>
    </lineage>
</organism>
<reference evidence="1" key="1">
    <citation type="submission" date="2019-10" db="EMBL/GenBank/DDBJ databases">
        <title>The sequence and de novo assembly of the wild yak genome.</title>
        <authorList>
            <person name="Liu Y."/>
        </authorList>
    </citation>
    <scope>NUCLEOTIDE SEQUENCE [LARGE SCALE GENOMIC DNA]</scope>
    <source>
        <strain evidence="1">WY2019</strain>
    </source>
</reference>
<sequence length="132" mass="14721">MSTKRDGLAKAWFPGKMGVSPWEPPSANSADRRLTKDSSLRAIQRLQSETRSPCTRVWDMWLSAAKHHRLSEVNSPRKLFRVSAAVWGFSQNSAPAGQIMLTRPLLEPRASAGVNDAGTEYKQEKFHDAVTL</sequence>
<accession>A0A6B0S4Q1</accession>
<protein>
    <submittedName>
        <fullName evidence="1">Uncharacterized protein</fullName>
    </submittedName>
</protein>
<proteinExistence type="predicted"/>
<dbReference type="EMBL" id="VBQZ03000109">
    <property type="protein sequence ID" value="MXQ94373.1"/>
    <property type="molecule type" value="Genomic_DNA"/>
</dbReference>
<gene>
    <name evidence="1" type="ORF">E5288_WYG001165</name>
</gene>
<evidence type="ECO:0000313" key="1">
    <source>
        <dbReference type="EMBL" id="MXQ94373.1"/>
    </source>
</evidence>
<evidence type="ECO:0000313" key="2">
    <source>
        <dbReference type="Proteomes" id="UP000322234"/>
    </source>
</evidence>
<dbReference type="AlphaFoldDB" id="A0A6B0S4Q1"/>
<keyword evidence="2" id="KW-1185">Reference proteome</keyword>
<dbReference type="Proteomes" id="UP000322234">
    <property type="component" value="Unassembled WGS sequence"/>
</dbReference>
<comment type="caution">
    <text evidence="1">The sequence shown here is derived from an EMBL/GenBank/DDBJ whole genome shotgun (WGS) entry which is preliminary data.</text>
</comment>